<dbReference type="SUPFAM" id="SSF53756">
    <property type="entry name" value="UDP-Glycosyltransferase/glycogen phosphorylase"/>
    <property type="match status" value="1"/>
</dbReference>
<keyword evidence="10" id="KW-1003">Cell membrane</keyword>
<evidence type="ECO:0000256" key="1">
    <source>
        <dbReference type="ARBA" id="ARBA00003394"/>
    </source>
</evidence>
<evidence type="ECO:0000256" key="10">
    <source>
        <dbReference type="RuleBase" id="RU365103"/>
    </source>
</evidence>
<feature type="site" description="Transition state stabilizer" evidence="9">
    <location>
        <position position="128"/>
    </location>
</feature>
<feature type="site" description="Transition state stabilizer" evidence="9">
    <location>
        <position position="204"/>
    </location>
</feature>
<dbReference type="Gene3D" id="3.40.50.11720">
    <property type="entry name" value="3-Deoxy-D-manno-octulosonic-acid transferase, N-terminal domain"/>
    <property type="match status" value="1"/>
</dbReference>
<comment type="subcellular location">
    <subcellularLocation>
        <location evidence="10">Cell membrane</location>
    </subcellularLocation>
</comment>
<evidence type="ECO:0000256" key="7">
    <source>
        <dbReference type="ARBA" id="ARBA00049183"/>
    </source>
</evidence>
<dbReference type="GO" id="GO:0009245">
    <property type="term" value="P:lipid A biosynthetic process"/>
    <property type="evidence" value="ECO:0007669"/>
    <property type="project" value="TreeGrafter"/>
</dbReference>
<reference evidence="12" key="1">
    <citation type="submission" date="2021-02" db="EMBL/GenBank/DDBJ databases">
        <title>Genome sequence of Rhodospirillales sp. strain TMPK1 isolated from soil.</title>
        <authorList>
            <person name="Nakai R."/>
            <person name="Kusada H."/>
            <person name="Tamaki H."/>
        </authorList>
    </citation>
    <scope>NUCLEOTIDE SEQUENCE</scope>
    <source>
        <strain evidence="12">TMPK1</strain>
    </source>
</reference>
<dbReference type="InterPro" id="IPR038107">
    <property type="entry name" value="Glycos_transf_N_sf"/>
</dbReference>
<comment type="catalytic activity">
    <reaction evidence="7 10">
        <text>lipid IVA (E. coli) + CMP-3-deoxy-beta-D-manno-octulosonate = alpha-Kdo-(2-&gt;6)-lipid IVA (E. coli) + CMP + H(+)</text>
        <dbReference type="Rhea" id="RHEA:28066"/>
        <dbReference type="ChEBI" id="CHEBI:15378"/>
        <dbReference type="ChEBI" id="CHEBI:58603"/>
        <dbReference type="ChEBI" id="CHEBI:60364"/>
        <dbReference type="ChEBI" id="CHEBI:60377"/>
        <dbReference type="ChEBI" id="CHEBI:85987"/>
        <dbReference type="EC" id="2.4.99.12"/>
    </reaction>
</comment>
<comment type="caution">
    <text evidence="12">The sequence shown here is derived from an EMBL/GenBank/DDBJ whole genome shotgun (WGS) entry which is preliminary data.</text>
</comment>
<evidence type="ECO:0000256" key="5">
    <source>
        <dbReference type="ARBA" id="ARBA00022679"/>
    </source>
</evidence>
<comment type="pathway">
    <text evidence="2 10">Bacterial outer membrane biogenesis; LPS core biosynthesis.</text>
</comment>
<keyword evidence="10" id="KW-0448">Lipopolysaccharide biosynthesis</keyword>
<dbReference type="Proteomes" id="UP000681075">
    <property type="component" value="Unassembled WGS sequence"/>
</dbReference>
<dbReference type="AlphaFoldDB" id="A0A8S8XIN7"/>
<feature type="domain" description="3-deoxy-D-manno-octulosonic-acid transferase N-terminal" evidence="11">
    <location>
        <begin position="31"/>
        <end position="206"/>
    </location>
</feature>
<dbReference type="InterPro" id="IPR039901">
    <property type="entry name" value="Kdotransferase"/>
</dbReference>
<evidence type="ECO:0000256" key="9">
    <source>
        <dbReference type="PIRSR" id="PIRSR639901-2"/>
    </source>
</evidence>
<evidence type="ECO:0000256" key="4">
    <source>
        <dbReference type="ARBA" id="ARBA00019077"/>
    </source>
</evidence>
<evidence type="ECO:0000256" key="2">
    <source>
        <dbReference type="ARBA" id="ARBA00004713"/>
    </source>
</evidence>
<dbReference type="EC" id="2.4.99.12" evidence="3 10"/>
<dbReference type="EMBL" id="BOPV01000001">
    <property type="protein sequence ID" value="GIL41035.1"/>
    <property type="molecule type" value="Genomic_DNA"/>
</dbReference>
<evidence type="ECO:0000313" key="13">
    <source>
        <dbReference type="Proteomes" id="UP000681075"/>
    </source>
</evidence>
<sequence length="414" mass="44665">MLRALYRMAAAVAAPLLLSRRLRRGKEHPTRWPERTGIASKARPHGRVLWFHAASVGESLSTLALLDEIARRAPDAHLLLTTGTVTAAELLERRLPPQILLQFMPIDRLAWVQRFLDHWRPDGVVLIESELWPNLLGELARRGVPAAIVNGRLSERSARRWARAPSIARDLTEAFRLVLAQSDGDAARWRNLGAVDVRALGNLKYASDPLPDSDTLRRVLEARDGRPAWAFVSSHEGEEQVALQADALLRAHHPDLVTVLAPRHPARADAVADLARTHGRIVSRDDDGPLGDVHVIGALGRLGAVFRAVPIACIGGSFTEIGGHNPIEPACLGAATLFGPDMRNFTEVADALVQAGAARATQDAADLAHRVAHLLTHPAETEAMGAAGRAVAARERAVLDAVADALAPVLGYSS</sequence>
<dbReference type="Pfam" id="PF04413">
    <property type="entry name" value="Glycos_transf_N"/>
    <property type="match status" value="1"/>
</dbReference>
<accession>A0A8S8XIN7</accession>
<comment type="similarity">
    <text evidence="10">Belongs to the glycosyltransferase group 1 family.</text>
</comment>
<evidence type="ECO:0000259" key="11">
    <source>
        <dbReference type="Pfam" id="PF04413"/>
    </source>
</evidence>
<proteinExistence type="inferred from homology"/>
<keyword evidence="10" id="KW-0472">Membrane</keyword>
<dbReference type="GO" id="GO:0009244">
    <property type="term" value="P:lipopolysaccharide core region biosynthetic process"/>
    <property type="evidence" value="ECO:0007669"/>
    <property type="project" value="UniProtKB-UniRule"/>
</dbReference>
<name>A0A8S8XIN7_9PROT</name>
<keyword evidence="5 10" id="KW-0808">Transferase</keyword>
<dbReference type="GO" id="GO:0005886">
    <property type="term" value="C:plasma membrane"/>
    <property type="evidence" value="ECO:0007669"/>
    <property type="project" value="UniProtKB-SubCell"/>
</dbReference>
<comment type="function">
    <text evidence="1 10">Involved in lipopolysaccharide (LPS) biosynthesis. Catalyzes the transfer of 3-deoxy-D-manno-octulosonate (Kdo) residue(s) from CMP-Kdo to lipid IV(A), the tetraacyldisaccharide-1,4'-bisphosphate precursor of lipid A.</text>
</comment>
<dbReference type="RefSeq" id="WP_420244345.1">
    <property type="nucleotide sequence ID" value="NZ_BOPV01000001.1"/>
</dbReference>
<keyword evidence="13" id="KW-1185">Reference proteome</keyword>
<evidence type="ECO:0000313" key="12">
    <source>
        <dbReference type="EMBL" id="GIL41035.1"/>
    </source>
</evidence>
<feature type="active site" description="Proton acceptor" evidence="8">
    <location>
        <position position="58"/>
    </location>
</feature>
<dbReference type="Gene3D" id="3.40.50.2000">
    <property type="entry name" value="Glycogen Phosphorylase B"/>
    <property type="match status" value="1"/>
</dbReference>
<dbReference type="PANTHER" id="PTHR42755">
    <property type="entry name" value="3-DEOXY-MANNO-OCTULOSONATE CYTIDYLYLTRANSFERASE"/>
    <property type="match status" value="1"/>
</dbReference>
<organism evidence="12 13">
    <name type="scientific">Roseiterribacter gracilis</name>
    <dbReference type="NCBI Taxonomy" id="2812848"/>
    <lineage>
        <taxon>Bacteria</taxon>
        <taxon>Pseudomonadati</taxon>
        <taxon>Pseudomonadota</taxon>
        <taxon>Alphaproteobacteria</taxon>
        <taxon>Rhodospirillales</taxon>
        <taxon>Roseiterribacteraceae</taxon>
        <taxon>Roseiterribacter</taxon>
    </lineage>
</organism>
<gene>
    <name evidence="12" type="primary">kdtA</name>
    <name evidence="12" type="ORF">TMPK1_32720</name>
</gene>
<evidence type="ECO:0000256" key="3">
    <source>
        <dbReference type="ARBA" id="ARBA00012621"/>
    </source>
</evidence>
<evidence type="ECO:0000256" key="6">
    <source>
        <dbReference type="ARBA" id="ARBA00031445"/>
    </source>
</evidence>
<dbReference type="InterPro" id="IPR007507">
    <property type="entry name" value="Glycos_transf_N"/>
</dbReference>
<protein>
    <recommendedName>
        <fullName evidence="4 10">3-deoxy-D-manno-octulosonic acid transferase</fullName>
        <shortName evidence="10">Kdo transferase</shortName>
        <ecNumber evidence="3 10">2.4.99.12</ecNumber>
    </recommendedName>
    <alternativeName>
        <fullName evidence="6 10">Lipid IV(A) 3-deoxy-D-manno-octulosonic acid transferase</fullName>
    </alternativeName>
</protein>
<evidence type="ECO:0000256" key="8">
    <source>
        <dbReference type="PIRSR" id="PIRSR639901-1"/>
    </source>
</evidence>
<dbReference type="PANTHER" id="PTHR42755:SF1">
    <property type="entry name" value="3-DEOXY-D-MANNO-OCTULOSONIC ACID TRANSFERASE, MITOCHONDRIAL-RELATED"/>
    <property type="match status" value="1"/>
</dbReference>
<dbReference type="GO" id="GO:0043842">
    <property type="term" value="F:Kdo transferase activity"/>
    <property type="evidence" value="ECO:0007669"/>
    <property type="project" value="UniProtKB-EC"/>
</dbReference>